<dbReference type="PANTHER" id="PTHR19278:SF9">
    <property type="entry name" value="URIDINE 5'-MONOPHOSPHATE SYNTHASE"/>
    <property type="match status" value="1"/>
</dbReference>
<dbReference type="AlphaFoldDB" id="A0A6C0JIB6"/>
<evidence type="ECO:0000256" key="2">
    <source>
        <dbReference type="ARBA" id="ARBA00004889"/>
    </source>
</evidence>
<dbReference type="Gene3D" id="3.20.20.70">
    <property type="entry name" value="Aldolase class I"/>
    <property type="match status" value="1"/>
</dbReference>
<reference evidence="15" key="1">
    <citation type="journal article" date="2020" name="Nature">
        <title>Giant virus diversity and host interactions through global metagenomics.</title>
        <authorList>
            <person name="Schulz F."/>
            <person name="Roux S."/>
            <person name="Paez-Espino D."/>
            <person name="Jungbluth S."/>
            <person name="Walsh D.A."/>
            <person name="Denef V.J."/>
            <person name="McMahon K.D."/>
            <person name="Konstantinidis K.T."/>
            <person name="Eloe-Fadrosh E.A."/>
            <person name="Kyrpides N.C."/>
            <person name="Woyke T."/>
        </authorList>
    </citation>
    <scope>NUCLEOTIDE SEQUENCE</scope>
    <source>
        <strain evidence="15">GVMAG-M-3300026093-6</strain>
    </source>
</reference>
<dbReference type="Pfam" id="PF00156">
    <property type="entry name" value="Pribosyltran"/>
    <property type="match status" value="1"/>
</dbReference>
<dbReference type="HAMAP" id="MF_01208">
    <property type="entry name" value="PyrE"/>
    <property type="match status" value="1"/>
</dbReference>
<evidence type="ECO:0000256" key="6">
    <source>
        <dbReference type="ARBA" id="ARBA00012321"/>
    </source>
</evidence>
<dbReference type="GO" id="GO:0004590">
    <property type="term" value="F:orotidine-5'-phosphate decarboxylase activity"/>
    <property type="evidence" value="ECO:0007669"/>
    <property type="project" value="UniProtKB-EC"/>
</dbReference>
<dbReference type="InterPro" id="IPR013785">
    <property type="entry name" value="Aldolase_TIM"/>
</dbReference>
<feature type="domain" description="Orotidine 5'-phosphate decarboxylase" evidence="14">
    <location>
        <begin position="182"/>
        <end position="372"/>
    </location>
</feature>
<dbReference type="EC" id="4.1.1.23" evidence="6"/>
<dbReference type="SUPFAM" id="SSF51366">
    <property type="entry name" value="Ribulose-phoshate binding barrel"/>
    <property type="match status" value="1"/>
</dbReference>
<evidence type="ECO:0000256" key="1">
    <source>
        <dbReference type="ARBA" id="ARBA00004861"/>
    </source>
</evidence>
<evidence type="ECO:0000259" key="14">
    <source>
        <dbReference type="SMART" id="SM00934"/>
    </source>
</evidence>
<dbReference type="EC" id="2.4.2.10" evidence="5"/>
<dbReference type="SUPFAM" id="SSF53271">
    <property type="entry name" value="PRTase-like"/>
    <property type="match status" value="1"/>
</dbReference>
<dbReference type="NCBIfam" id="TIGR01740">
    <property type="entry name" value="pyrF"/>
    <property type="match status" value="1"/>
</dbReference>
<dbReference type="GO" id="GO:0044205">
    <property type="term" value="P:'de novo' UMP biosynthetic process"/>
    <property type="evidence" value="ECO:0007669"/>
    <property type="project" value="UniProtKB-UniPathway"/>
</dbReference>
<dbReference type="InterPro" id="IPR011060">
    <property type="entry name" value="RibuloseP-bd_barrel"/>
</dbReference>
<dbReference type="InterPro" id="IPR029057">
    <property type="entry name" value="PRTase-like"/>
</dbReference>
<keyword evidence="10" id="KW-0210">Decarboxylase</keyword>
<evidence type="ECO:0000256" key="11">
    <source>
        <dbReference type="ARBA" id="ARBA00022975"/>
    </source>
</evidence>
<dbReference type="InterPro" id="IPR023031">
    <property type="entry name" value="OPRT"/>
</dbReference>
<evidence type="ECO:0000256" key="13">
    <source>
        <dbReference type="ARBA" id="ARBA00023268"/>
    </source>
</evidence>
<evidence type="ECO:0000256" key="7">
    <source>
        <dbReference type="ARBA" id="ARBA00015047"/>
    </source>
</evidence>
<evidence type="ECO:0000256" key="3">
    <source>
        <dbReference type="ARBA" id="ARBA00006221"/>
    </source>
</evidence>
<organism evidence="15">
    <name type="scientific">viral metagenome</name>
    <dbReference type="NCBI Taxonomy" id="1070528"/>
    <lineage>
        <taxon>unclassified sequences</taxon>
        <taxon>metagenomes</taxon>
        <taxon>organismal metagenomes</taxon>
    </lineage>
</organism>
<dbReference type="EMBL" id="MN740375">
    <property type="protein sequence ID" value="QHU03374.1"/>
    <property type="molecule type" value="Genomic_DNA"/>
</dbReference>
<comment type="pathway">
    <text evidence="1">Pyrimidine metabolism; UMP biosynthesis via de novo pathway; UMP from orotate: step 2/2.</text>
</comment>
<evidence type="ECO:0000256" key="10">
    <source>
        <dbReference type="ARBA" id="ARBA00022793"/>
    </source>
</evidence>
<dbReference type="InterPro" id="IPR001754">
    <property type="entry name" value="OMPdeCOase_dom"/>
</dbReference>
<dbReference type="NCBIfam" id="TIGR00336">
    <property type="entry name" value="pyrE"/>
    <property type="match status" value="1"/>
</dbReference>
<comment type="pathway">
    <text evidence="2">Pyrimidine metabolism; UMP biosynthesis via de novo pathway; UMP from orotate: step 1/2.</text>
</comment>
<dbReference type="GO" id="GO:0006207">
    <property type="term" value="P:'de novo' pyrimidine nucleobase biosynthetic process"/>
    <property type="evidence" value="ECO:0007669"/>
    <property type="project" value="InterPro"/>
</dbReference>
<dbReference type="CDD" id="cd06223">
    <property type="entry name" value="PRTases_typeI"/>
    <property type="match status" value="1"/>
</dbReference>
<evidence type="ECO:0000256" key="12">
    <source>
        <dbReference type="ARBA" id="ARBA00023239"/>
    </source>
</evidence>
<keyword evidence="13" id="KW-0511">Multifunctional enzyme</keyword>
<dbReference type="InterPro" id="IPR004467">
    <property type="entry name" value="Or_phspho_trans_dom"/>
</dbReference>
<dbReference type="Pfam" id="PF00215">
    <property type="entry name" value="OMPdecase"/>
    <property type="match status" value="1"/>
</dbReference>
<dbReference type="InterPro" id="IPR014732">
    <property type="entry name" value="OMPdecase"/>
</dbReference>
<evidence type="ECO:0000313" key="15">
    <source>
        <dbReference type="EMBL" id="QHU03374.1"/>
    </source>
</evidence>
<keyword evidence="11" id="KW-0665">Pyrimidine biosynthesis</keyword>
<comment type="similarity">
    <text evidence="4">In the C-terminal section; belongs to the OMP decarboxylase family.</text>
</comment>
<proteinExistence type="inferred from homology"/>
<dbReference type="SMART" id="SM00934">
    <property type="entry name" value="OMPdecase"/>
    <property type="match status" value="1"/>
</dbReference>
<dbReference type="InterPro" id="IPR000836">
    <property type="entry name" value="PRTase_dom"/>
</dbReference>
<comment type="similarity">
    <text evidence="3">In the N-terminal section; belongs to the purine/pyrimidine phosphoribosyltransferase family.</text>
</comment>
<dbReference type="GO" id="GO:0004588">
    <property type="term" value="F:orotate phosphoribosyltransferase activity"/>
    <property type="evidence" value="ECO:0007669"/>
    <property type="project" value="UniProtKB-EC"/>
</dbReference>
<dbReference type="PANTHER" id="PTHR19278">
    <property type="entry name" value="OROTATE PHOSPHORIBOSYLTRANSFERASE"/>
    <property type="match status" value="1"/>
</dbReference>
<protein>
    <recommendedName>
        <fullName evidence="7">Uridine 5'-monophosphate synthase</fullName>
        <ecNumber evidence="5">2.4.2.10</ecNumber>
        <ecNumber evidence="6">4.1.1.23</ecNumber>
    </recommendedName>
</protein>
<evidence type="ECO:0000256" key="4">
    <source>
        <dbReference type="ARBA" id="ARBA00009769"/>
    </source>
</evidence>
<dbReference type="Gene3D" id="3.40.50.2020">
    <property type="match status" value="1"/>
</dbReference>
<name>A0A6C0JIB6_9ZZZZ</name>
<evidence type="ECO:0000256" key="5">
    <source>
        <dbReference type="ARBA" id="ARBA00011971"/>
    </source>
</evidence>
<dbReference type="UniPathway" id="UPA00070">
    <property type="reaction ID" value="UER00119"/>
</dbReference>
<sequence>MCIKNELLNELIKHDCIKIGNFRLKSGDMSKYYFDMKNLISYPKLLSKVGDQLYKLMDMGYNDIICGVPMGGLPIASYISTKYNIPMIIPREEQKGYGMEKQIEGIYRKESRCVIIEDVITTGGSVQKIIDLLEDKVTITEVLVIVDRQHGYNCKYPLKPLFSKTDIVLRRLNNIITKKNSRLCFSGDLDNKENLLKMLEEIGDNIVICKLHLDMYEDDNDFKEKLLNLSINKDFLIMEDRKFVDISYIVEKQYNKFRHIVDMVTVMATVSEDVIKKLSGVVIVANMSNNSWDFSEQAKILANNTKEHVLGFVTQKRITMGDMICMTPGISMIQKKVGDQNYRKASYVDTDIIIVGRGIYNDPDYKKKANEYSLV</sequence>
<evidence type="ECO:0000256" key="9">
    <source>
        <dbReference type="ARBA" id="ARBA00022679"/>
    </source>
</evidence>
<keyword evidence="8" id="KW-0328">Glycosyltransferase</keyword>
<evidence type="ECO:0000256" key="8">
    <source>
        <dbReference type="ARBA" id="ARBA00022676"/>
    </source>
</evidence>
<accession>A0A6C0JIB6</accession>
<keyword evidence="12" id="KW-0456">Lyase</keyword>
<keyword evidence="9" id="KW-0808">Transferase</keyword>